<evidence type="ECO:0000313" key="1">
    <source>
        <dbReference type="EMBL" id="GFO43125.1"/>
    </source>
</evidence>
<proteinExistence type="predicted"/>
<gene>
    <name evidence="1" type="ORF">PoB_006963000</name>
</gene>
<dbReference type="AlphaFoldDB" id="A0AAV4DGF9"/>
<protein>
    <submittedName>
        <fullName evidence="1">Uncharacterized protein</fullName>
    </submittedName>
</protein>
<name>A0AAV4DGF9_9GAST</name>
<comment type="caution">
    <text evidence="1">The sequence shown here is derived from an EMBL/GenBank/DDBJ whole genome shotgun (WGS) entry which is preliminary data.</text>
</comment>
<dbReference type="EMBL" id="BLXT01007857">
    <property type="protein sequence ID" value="GFO43125.1"/>
    <property type="molecule type" value="Genomic_DNA"/>
</dbReference>
<accession>A0AAV4DGF9</accession>
<evidence type="ECO:0000313" key="2">
    <source>
        <dbReference type="Proteomes" id="UP000735302"/>
    </source>
</evidence>
<dbReference type="Proteomes" id="UP000735302">
    <property type="component" value="Unassembled WGS sequence"/>
</dbReference>
<reference evidence="1 2" key="1">
    <citation type="journal article" date="2021" name="Elife">
        <title>Chloroplast acquisition without the gene transfer in kleptoplastic sea slugs, Plakobranchus ocellatus.</title>
        <authorList>
            <person name="Maeda T."/>
            <person name="Takahashi S."/>
            <person name="Yoshida T."/>
            <person name="Shimamura S."/>
            <person name="Takaki Y."/>
            <person name="Nagai Y."/>
            <person name="Toyoda A."/>
            <person name="Suzuki Y."/>
            <person name="Arimoto A."/>
            <person name="Ishii H."/>
            <person name="Satoh N."/>
            <person name="Nishiyama T."/>
            <person name="Hasebe M."/>
            <person name="Maruyama T."/>
            <person name="Minagawa J."/>
            <person name="Obokata J."/>
            <person name="Shigenobu S."/>
        </authorList>
    </citation>
    <scope>NUCLEOTIDE SEQUENCE [LARGE SCALE GENOMIC DNA]</scope>
</reference>
<sequence>MFVCTERKKDARERFWPVVDERSITEKLHHQLSSLGIESFSCKQSQFGGRQTDFKVLLAAANNCLESAIEALKCFWQPRVFLG</sequence>
<keyword evidence="2" id="KW-1185">Reference proteome</keyword>
<organism evidence="1 2">
    <name type="scientific">Plakobranchus ocellatus</name>
    <dbReference type="NCBI Taxonomy" id="259542"/>
    <lineage>
        <taxon>Eukaryota</taxon>
        <taxon>Metazoa</taxon>
        <taxon>Spiralia</taxon>
        <taxon>Lophotrochozoa</taxon>
        <taxon>Mollusca</taxon>
        <taxon>Gastropoda</taxon>
        <taxon>Heterobranchia</taxon>
        <taxon>Euthyneura</taxon>
        <taxon>Panpulmonata</taxon>
        <taxon>Sacoglossa</taxon>
        <taxon>Placobranchoidea</taxon>
        <taxon>Plakobranchidae</taxon>
        <taxon>Plakobranchus</taxon>
    </lineage>
</organism>